<protein>
    <recommendedName>
        <fullName evidence="1">SET domain-containing protein</fullName>
    </recommendedName>
</protein>
<evidence type="ECO:0000259" key="1">
    <source>
        <dbReference type="PROSITE" id="PS50280"/>
    </source>
</evidence>
<evidence type="ECO:0000313" key="2">
    <source>
        <dbReference type="EMBL" id="CCA72457.1"/>
    </source>
</evidence>
<dbReference type="SUPFAM" id="SSF82199">
    <property type="entry name" value="SET domain"/>
    <property type="match status" value="1"/>
</dbReference>
<dbReference type="PROSITE" id="PS50280">
    <property type="entry name" value="SET"/>
    <property type="match status" value="1"/>
</dbReference>
<dbReference type="PANTHER" id="PTHR12350:SF19">
    <property type="entry name" value="SET DOMAIN-CONTAINING PROTEIN"/>
    <property type="match status" value="1"/>
</dbReference>
<dbReference type="Pfam" id="PF00856">
    <property type="entry name" value="SET"/>
    <property type="match status" value="1"/>
</dbReference>
<dbReference type="InterPro" id="IPR053201">
    <property type="entry name" value="Flavunoidine_N-MTase"/>
</dbReference>
<dbReference type="PANTHER" id="PTHR12350">
    <property type="entry name" value="HISTONE-LYSINE N-METHYLTRANSFERASE-RELATED"/>
    <property type="match status" value="1"/>
</dbReference>
<dbReference type="OrthoDB" id="5984008at2759"/>
<keyword evidence="3" id="KW-1185">Reference proteome</keyword>
<feature type="domain" description="SET" evidence="1">
    <location>
        <begin position="20"/>
        <end position="122"/>
    </location>
</feature>
<proteinExistence type="predicted"/>
<organism evidence="2 3">
    <name type="scientific">Serendipita indica (strain DSM 11827)</name>
    <name type="common">Root endophyte fungus</name>
    <name type="synonym">Piriformospora indica</name>
    <dbReference type="NCBI Taxonomy" id="1109443"/>
    <lineage>
        <taxon>Eukaryota</taxon>
        <taxon>Fungi</taxon>
        <taxon>Dikarya</taxon>
        <taxon>Basidiomycota</taxon>
        <taxon>Agaricomycotina</taxon>
        <taxon>Agaricomycetes</taxon>
        <taxon>Sebacinales</taxon>
        <taxon>Serendipitaceae</taxon>
        <taxon>Serendipita</taxon>
    </lineage>
</organism>
<dbReference type="Proteomes" id="UP000007148">
    <property type="component" value="Unassembled WGS sequence"/>
</dbReference>
<dbReference type="HOGENOM" id="CLU_073382_3_0_1"/>
<dbReference type="eggNOG" id="ENOG502S11B">
    <property type="taxonomic scope" value="Eukaryota"/>
</dbReference>
<evidence type="ECO:0000313" key="3">
    <source>
        <dbReference type="Proteomes" id="UP000007148"/>
    </source>
</evidence>
<dbReference type="InParanoid" id="G4TMB6"/>
<dbReference type="Gene3D" id="2.170.270.10">
    <property type="entry name" value="SET domain"/>
    <property type="match status" value="1"/>
</dbReference>
<name>G4TMB6_SERID</name>
<dbReference type="STRING" id="1109443.G4TMB6"/>
<dbReference type="EMBL" id="CAFZ01000165">
    <property type="protein sequence ID" value="CCA72457.1"/>
    <property type="molecule type" value="Genomic_DNA"/>
</dbReference>
<dbReference type="InterPro" id="IPR001214">
    <property type="entry name" value="SET_dom"/>
</dbReference>
<dbReference type="OMA" id="GYWLNGH"/>
<accession>G4TMB6</accession>
<reference evidence="2 3" key="1">
    <citation type="journal article" date="2011" name="PLoS Pathog.">
        <title>Endophytic Life Strategies Decoded by Genome and Transcriptome Analyses of the Mutualistic Root Symbiont Piriformospora indica.</title>
        <authorList>
            <person name="Zuccaro A."/>
            <person name="Lahrmann U."/>
            <person name="Guldener U."/>
            <person name="Langen G."/>
            <person name="Pfiffi S."/>
            <person name="Biedenkopf D."/>
            <person name="Wong P."/>
            <person name="Samans B."/>
            <person name="Grimm C."/>
            <person name="Basiewicz M."/>
            <person name="Murat C."/>
            <person name="Martin F."/>
            <person name="Kogel K.H."/>
        </authorList>
    </citation>
    <scope>NUCLEOTIDE SEQUENCE [LARGE SCALE GENOMIC DNA]</scope>
    <source>
        <strain evidence="2 3">DSM 11827</strain>
    </source>
</reference>
<sequence>MATTHVHSANATVSNAPSHPGVLFVERLPGSFASRLVSLKPFKPGDVVARLEGLTVGPKAYSSVQCGTGDDEHVELNSDLLYMNHSCEPNVVVDVSSSDRHNWHVRAVKDVRVGDLLCFFYPSTEWDMEQPFDCTCGARTCLKTIKGARYLSREELGRRNFINAHIWKMVQERDNTGNNVPIKAKL</sequence>
<comment type="caution">
    <text evidence="2">The sequence shown here is derived from an EMBL/GenBank/DDBJ whole genome shotgun (WGS) entry which is preliminary data.</text>
</comment>
<gene>
    <name evidence="2" type="ORF">PIIN_06393</name>
</gene>
<dbReference type="InterPro" id="IPR046341">
    <property type="entry name" value="SET_dom_sf"/>
</dbReference>
<dbReference type="AlphaFoldDB" id="G4TMB6"/>